<dbReference type="InterPro" id="IPR029057">
    <property type="entry name" value="PRTase-like"/>
</dbReference>
<dbReference type="Gene3D" id="3.40.50.2020">
    <property type="match status" value="2"/>
</dbReference>
<dbReference type="EMBL" id="LCOK01000007">
    <property type="protein sequence ID" value="KKU77067.1"/>
    <property type="molecule type" value="Genomic_DNA"/>
</dbReference>
<sequence length="218" mass="25243">MPEIQVYTWQDFETDVEKITKTIKAWKKEFIYIYGIPRGGLPLAVCLSHRLNRELMISPPPNDRLGYPETTLIVDDIADSGKTLKHYREAGYFIATLFWHRQSTVKPDIANREKQDRWIQLASFFISQYMGKIYRGRGERCAKPGLAPLFEQLGNPRVSSSPSGMTRHTTWAAFLHGKLPFPDPFPFESHQKNFKRPIRGVKIFAVGVRFELTIPFRI</sequence>
<dbReference type="InterPro" id="IPR000836">
    <property type="entry name" value="PRTase_dom"/>
</dbReference>
<gene>
    <name evidence="1" type="ORF">UY02_C0007G0003</name>
</gene>
<evidence type="ECO:0000313" key="1">
    <source>
        <dbReference type="EMBL" id="KKU77067.1"/>
    </source>
</evidence>
<dbReference type="SUPFAM" id="SSF53271">
    <property type="entry name" value="PRTase-like"/>
    <property type="match status" value="1"/>
</dbReference>
<dbReference type="Proteomes" id="UP000034682">
    <property type="component" value="Unassembled WGS sequence"/>
</dbReference>
<evidence type="ECO:0000313" key="2">
    <source>
        <dbReference type="Proteomes" id="UP000034682"/>
    </source>
</evidence>
<proteinExistence type="predicted"/>
<comment type="caution">
    <text evidence="1">The sequence shown here is derived from an EMBL/GenBank/DDBJ whole genome shotgun (WGS) entry which is preliminary data.</text>
</comment>
<accession>A0A0G1T5M9</accession>
<dbReference type="CDD" id="cd06223">
    <property type="entry name" value="PRTases_typeI"/>
    <property type="match status" value="1"/>
</dbReference>
<reference evidence="1 2" key="1">
    <citation type="journal article" date="2015" name="Nature">
        <title>rRNA introns, odd ribosomes, and small enigmatic genomes across a large radiation of phyla.</title>
        <authorList>
            <person name="Brown C.T."/>
            <person name="Hug L.A."/>
            <person name="Thomas B.C."/>
            <person name="Sharon I."/>
            <person name="Castelle C.J."/>
            <person name="Singh A."/>
            <person name="Wilkins M.J."/>
            <person name="Williams K.H."/>
            <person name="Banfield J.F."/>
        </authorList>
    </citation>
    <scope>NUCLEOTIDE SEQUENCE [LARGE SCALE GENOMIC DNA]</scope>
</reference>
<organism evidence="1 2">
    <name type="scientific">Candidatus Giovannonibacteria bacterium GW2011_GWB1_47_6b</name>
    <dbReference type="NCBI Taxonomy" id="1618655"/>
    <lineage>
        <taxon>Bacteria</taxon>
        <taxon>Candidatus Giovannoniibacteriota</taxon>
    </lineage>
</organism>
<evidence type="ECO:0008006" key="3">
    <source>
        <dbReference type="Google" id="ProtNLM"/>
    </source>
</evidence>
<name>A0A0G1T5M9_9BACT</name>
<dbReference type="AlphaFoldDB" id="A0A0G1T5M9"/>
<protein>
    <recommendedName>
        <fullName evidence="3">Phosphoribosyltransferase domain-containing protein</fullName>
    </recommendedName>
</protein>